<dbReference type="AlphaFoldDB" id="A0A0G4IVS0"/>
<feature type="transmembrane region" description="Helical" evidence="1">
    <location>
        <begin position="88"/>
        <end position="108"/>
    </location>
</feature>
<accession>A0A0G4IVS0</accession>
<dbReference type="Proteomes" id="UP000039324">
    <property type="component" value="Unassembled WGS sequence"/>
</dbReference>
<keyword evidence="1" id="KW-1133">Transmembrane helix</keyword>
<dbReference type="EMBL" id="CDSF01000090">
    <property type="protein sequence ID" value="CEO99337.1"/>
    <property type="molecule type" value="Genomic_DNA"/>
</dbReference>
<keyword evidence="3" id="KW-1185">Reference proteome</keyword>
<evidence type="ECO:0000313" key="3">
    <source>
        <dbReference type="Proteomes" id="UP000039324"/>
    </source>
</evidence>
<name>A0A0G4IVS0_PLABS</name>
<proteinExistence type="predicted"/>
<protein>
    <submittedName>
        <fullName evidence="2">Uncharacterized protein</fullName>
    </submittedName>
</protein>
<keyword evidence="1" id="KW-0472">Membrane</keyword>
<reference evidence="2 3" key="1">
    <citation type="submission" date="2015-02" db="EMBL/GenBank/DDBJ databases">
        <authorList>
            <person name="Chooi Y.-H."/>
        </authorList>
    </citation>
    <scope>NUCLEOTIDE SEQUENCE [LARGE SCALE GENOMIC DNA]</scope>
    <source>
        <strain evidence="2">E3</strain>
    </source>
</reference>
<evidence type="ECO:0000256" key="1">
    <source>
        <dbReference type="SAM" id="Phobius"/>
    </source>
</evidence>
<organism evidence="2 3">
    <name type="scientific">Plasmodiophora brassicae</name>
    <name type="common">Clubroot disease agent</name>
    <dbReference type="NCBI Taxonomy" id="37360"/>
    <lineage>
        <taxon>Eukaryota</taxon>
        <taxon>Sar</taxon>
        <taxon>Rhizaria</taxon>
        <taxon>Endomyxa</taxon>
        <taxon>Phytomyxea</taxon>
        <taxon>Plasmodiophorida</taxon>
        <taxon>Plasmodiophoridae</taxon>
        <taxon>Plasmodiophora</taxon>
    </lineage>
</organism>
<evidence type="ECO:0000313" key="2">
    <source>
        <dbReference type="EMBL" id="CEO99337.1"/>
    </source>
</evidence>
<dbReference type="InterPro" id="IPR012340">
    <property type="entry name" value="NA-bd_OB-fold"/>
</dbReference>
<gene>
    <name evidence="2" type="ORF">PBRA_001243</name>
</gene>
<dbReference type="Gene3D" id="2.40.50.140">
    <property type="entry name" value="Nucleic acid-binding proteins"/>
    <property type="match status" value="1"/>
</dbReference>
<sequence>MGSRAYQVQFVIDARGHVLESLEVFTANKAPADVTAETLNTVRARLFTLNPNLTAVSAGEWDEMVTDRRWDRMSRSYRIKRMTFESGTALNMTLYVHLADVFLVRVMLPKAVHSVRIRMHASADDPVPAGSDMAVGSASVVHIVVTLLGVLAGLAGLTTALIRRARSRNLSQGHVALDDIGTVAVATVSTKRPVLARVIPMGAPRCDLCGALPSSDRDPTAGAFFSDGGRRVRAVVVGVCNPARNEIVSVGIVHVTSNATKISAMCRERIITDPLPEYKCRSSHTPDVWLDATQVWTVLADGLSTVHDSGCGTDAVLPWLELASPRFDGVASGRQAAPEGVTTTSDLLKADQC</sequence>
<keyword evidence="1" id="KW-0812">Transmembrane</keyword>
<feature type="transmembrane region" description="Helical" evidence="1">
    <location>
        <begin position="140"/>
        <end position="162"/>
    </location>
</feature>